<keyword evidence="3" id="KW-1185">Reference proteome</keyword>
<gene>
    <name evidence="2" type="ORF">CC85DRAFT_22501</name>
</gene>
<feature type="region of interest" description="Disordered" evidence="1">
    <location>
        <begin position="141"/>
        <end position="184"/>
    </location>
</feature>
<feature type="region of interest" description="Disordered" evidence="1">
    <location>
        <begin position="273"/>
        <end position="330"/>
    </location>
</feature>
<protein>
    <submittedName>
        <fullName evidence="2">Uncharacterized protein</fullName>
    </submittedName>
</protein>
<dbReference type="AlphaFoldDB" id="A0A0J0XST6"/>
<feature type="compositionally biased region" description="Low complexity" evidence="1">
    <location>
        <begin position="294"/>
        <end position="304"/>
    </location>
</feature>
<feature type="compositionally biased region" description="Basic and acidic residues" evidence="1">
    <location>
        <begin position="308"/>
        <end position="318"/>
    </location>
</feature>
<feature type="compositionally biased region" description="Basic and acidic residues" evidence="1">
    <location>
        <begin position="156"/>
        <end position="168"/>
    </location>
</feature>
<dbReference type="Proteomes" id="UP000053611">
    <property type="component" value="Unassembled WGS sequence"/>
</dbReference>
<dbReference type="RefSeq" id="XP_018280662.1">
    <property type="nucleotide sequence ID" value="XM_018419988.1"/>
</dbReference>
<sequence>MDSRVLLGLTSNRAQQQAPPPLPPSQLHYLPSPFGYLRTGTPSPMPFTPWPRCRPYPIQQHVQQHQTPTPLASFPPEEAPLIDAMLPSNASRNRGGDPSYPQQQTPPSALASFLPTDLSNVVSPIDPTSSPFDVFETMHSNAPQASEQRAVSADPPRWDTSAEQHDWARPVSAPPSKLAATPPYEAAQSRIPISTGEPTGPGHQDLFAGYGDAALMGSGTFASQQQPAKPPVESSFGTALRPIYDFDFKWSPFPDAPEWDMSAAATQQHPAPYTYGYSPPAQAEPAGSMLPTLGPSGSSPFPSFQDTRTPHDSPRDETLAAPTYGAHPNI</sequence>
<accession>A0A0J0XST6</accession>
<reference evidence="2 3" key="1">
    <citation type="submission" date="2015-03" db="EMBL/GenBank/DDBJ databases">
        <title>Genomics and transcriptomics of the oil-accumulating basidiomycete yeast T. oleaginosus allow insights into substrate utilization and the diverse evolutionary trajectories of mating systems in fungi.</title>
        <authorList>
            <consortium name="DOE Joint Genome Institute"/>
            <person name="Kourist R."/>
            <person name="Kracht O."/>
            <person name="Bracharz F."/>
            <person name="Lipzen A."/>
            <person name="Nolan M."/>
            <person name="Ohm R."/>
            <person name="Grigoriev I."/>
            <person name="Sun S."/>
            <person name="Heitman J."/>
            <person name="Bruck T."/>
            <person name="Nowrousian M."/>
        </authorList>
    </citation>
    <scope>NUCLEOTIDE SEQUENCE [LARGE SCALE GENOMIC DNA]</scope>
    <source>
        <strain evidence="2 3">IBC0246</strain>
    </source>
</reference>
<evidence type="ECO:0000313" key="3">
    <source>
        <dbReference type="Proteomes" id="UP000053611"/>
    </source>
</evidence>
<name>A0A0J0XST6_9TREE</name>
<proteinExistence type="predicted"/>
<dbReference type="GeneID" id="28980591"/>
<evidence type="ECO:0000313" key="2">
    <source>
        <dbReference type="EMBL" id="KLT44171.1"/>
    </source>
</evidence>
<dbReference type="EMBL" id="KQ087188">
    <property type="protein sequence ID" value="KLT44171.1"/>
    <property type="molecule type" value="Genomic_DNA"/>
</dbReference>
<feature type="region of interest" description="Disordered" evidence="1">
    <location>
        <begin position="87"/>
        <end position="112"/>
    </location>
</feature>
<feature type="region of interest" description="Disordered" evidence="1">
    <location>
        <begin position="1"/>
        <end position="29"/>
    </location>
</feature>
<evidence type="ECO:0000256" key="1">
    <source>
        <dbReference type="SAM" id="MobiDB-lite"/>
    </source>
</evidence>
<organism evidence="2 3">
    <name type="scientific">Cutaneotrichosporon oleaginosum</name>
    <dbReference type="NCBI Taxonomy" id="879819"/>
    <lineage>
        <taxon>Eukaryota</taxon>
        <taxon>Fungi</taxon>
        <taxon>Dikarya</taxon>
        <taxon>Basidiomycota</taxon>
        <taxon>Agaricomycotina</taxon>
        <taxon>Tremellomycetes</taxon>
        <taxon>Trichosporonales</taxon>
        <taxon>Trichosporonaceae</taxon>
        <taxon>Cutaneotrichosporon</taxon>
    </lineage>
</organism>